<dbReference type="NCBIfam" id="TIGR03187">
    <property type="entry name" value="DGQHR"/>
    <property type="match status" value="1"/>
</dbReference>
<keyword evidence="2" id="KW-1185">Reference proteome</keyword>
<gene>
    <name evidence="1" type="primary">dndB</name>
    <name evidence="1" type="ORF">FPQ13_10765</name>
</gene>
<proteinExistence type="predicted"/>
<name>A0A556PBU1_9BACI</name>
<organism evidence="1 2">
    <name type="scientific">Allobacillus salarius</name>
    <dbReference type="NCBI Taxonomy" id="1955272"/>
    <lineage>
        <taxon>Bacteria</taxon>
        <taxon>Bacillati</taxon>
        <taxon>Bacillota</taxon>
        <taxon>Bacilli</taxon>
        <taxon>Bacillales</taxon>
        <taxon>Bacillaceae</taxon>
        <taxon>Allobacillus</taxon>
    </lineage>
</organism>
<evidence type="ECO:0000313" key="2">
    <source>
        <dbReference type="Proteomes" id="UP000316425"/>
    </source>
</evidence>
<dbReference type="RefSeq" id="WP_144089338.1">
    <property type="nucleotide sequence ID" value="NZ_VMHE01000023.1"/>
</dbReference>
<dbReference type="InterPro" id="IPR017601">
    <property type="entry name" value="DGQHR-contain_dom"/>
</dbReference>
<comment type="caution">
    <text evidence="1">The sequence shown here is derived from an EMBL/GenBank/DDBJ whole genome shotgun (WGS) entry which is preliminary data.</text>
</comment>
<dbReference type="Proteomes" id="UP000316425">
    <property type="component" value="Unassembled WGS sequence"/>
</dbReference>
<protein>
    <submittedName>
        <fullName evidence="1">DNA sulfur modification protein DndB</fullName>
    </submittedName>
</protein>
<dbReference type="Pfam" id="PF14072">
    <property type="entry name" value="DndB"/>
    <property type="match status" value="1"/>
</dbReference>
<accession>A0A556PBU1</accession>
<dbReference type="OrthoDB" id="3524978at2"/>
<dbReference type="EMBL" id="VMHE01000023">
    <property type="protein sequence ID" value="TSJ61864.1"/>
    <property type="molecule type" value="Genomic_DNA"/>
</dbReference>
<dbReference type="AlphaFoldDB" id="A0A556PBU1"/>
<dbReference type="NCBIfam" id="TIGR03233">
    <property type="entry name" value="DNA_S_dndB"/>
    <property type="match status" value="1"/>
</dbReference>
<dbReference type="InterPro" id="IPR017642">
    <property type="entry name" value="DNA_S_mod_DndB"/>
</dbReference>
<reference evidence="1 2" key="1">
    <citation type="submission" date="2019-07" db="EMBL/GenBank/DDBJ databases">
        <title>Allobacillus sp. nov. SKP isolated from shrimp paste of Euphausiacea.</title>
        <authorList>
            <person name="Kanchanasin P."/>
            <person name="Tanasupawat S."/>
            <person name="Shi W."/>
            <person name="Wu L."/>
            <person name="Ma J."/>
        </authorList>
    </citation>
    <scope>NUCLEOTIDE SEQUENCE [LARGE SCALE GENOMIC DNA]</scope>
    <source>
        <strain evidence="1 2">SKP4-8</strain>
    </source>
</reference>
<evidence type="ECO:0000313" key="1">
    <source>
        <dbReference type="EMBL" id="TSJ61864.1"/>
    </source>
</evidence>
<dbReference type="CDD" id="cd16412">
    <property type="entry name" value="dndB"/>
    <property type="match status" value="1"/>
</dbReference>
<sequence>MDTAFSYTFPALRGYQAEKEYYVVMCPLRLIPKIFLFNEEEIPAQHRAQRILNKNRVPEITNYILDNTDNYVFSSLTASIDGEMEFQPFSKEKTWGDLGRLQVSLDSRFLINDGQHRRAAIEEALKISPELGEETISVVFFADEGLKNSQQIFADLNRHAVNTTTSIGILYDHRDQLALLTKDVVSENELLVRYTDTERVNLSKNSPKLVALNHVFNTILRLVGKSKGDILDETEEKFVKEFWKVLCDSIAEWKMVFNKDISPKELRMNFIVGHGVFLEAVGLVGKAAYEQDPDNWQNYIRSLNKIDWSRTNVKDWEGRAFSQKGRIQKTNLTIQLTANLIKEKVGLKLSESDQKAERKFKEAKNNAK</sequence>